<dbReference type="GO" id="GO:0005789">
    <property type="term" value="C:endoplasmic reticulum membrane"/>
    <property type="evidence" value="ECO:0007669"/>
    <property type="project" value="TreeGrafter"/>
</dbReference>
<dbReference type="RefSeq" id="XP_033682323.1">
    <property type="nucleotide sequence ID" value="XM_033825009.1"/>
</dbReference>
<dbReference type="PANTHER" id="PTHR43647:SF4">
    <property type="entry name" value="KETOREDUCTASE (KR) DOMAIN-CONTAINING PROTEIN"/>
    <property type="match status" value="1"/>
</dbReference>
<comment type="pathway">
    <text evidence="1">Steroid biosynthesis; zymosterol biosynthesis; zymosterol from lanosterol: step 5/6.</text>
</comment>
<dbReference type="Pfam" id="PF00106">
    <property type="entry name" value="adh_short"/>
    <property type="match status" value="1"/>
</dbReference>
<dbReference type="PANTHER" id="PTHR43647">
    <property type="entry name" value="DEHYDROGENASE"/>
    <property type="match status" value="1"/>
</dbReference>
<dbReference type="EMBL" id="ML987197">
    <property type="protein sequence ID" value="KAF2247319.1"/>
    <property type="molecule type" value="Genomic_DNA"/>
</dbReference>
<evidence type="ECO:0000313" key="4">
    <source>
        <dbReference type="Proteomes" id="UP000800094"/>
    </source>
</evidence>
<dbReference type="GO" id="GO:0000253">
    <property type="term" value="F:3-beta-hydroxysteroid 3-dehydrogenase (NADP+) activity"/>
    <property type="evidence" value="ECO:0007669"/>
    <property type="project" value="UniProtKB-EC"/>
</dbReference>
<evidence type="ECO:0000256" key="1">
    <source>
        <dbReference type="ARBA" id="ARBA00023589"/>
    </source>
</evidence>
<reference evidence="3" key="1">
    <citation type="journal article" date="2020" name="Stud. Mycol.">
        <title>101 Dothideomycetes genomes: a test case for predicting lifestyles and emergence of pathogens.</title>
        <authorList>
            <person name="Haridas S."/>
            <person name="Albert R."/>
            <person name="Binder M."/>
            <person name="Bloem J."/>
            <person name="Labutti K."/>
            <person name="Salamov A."/>
            <person name="Andreopoulos B."/>
            <person name="Baker S."/>
            <person name="Barry K."/>
            <person name="Bills G."/>
            <person name="Bluhm B."/>
            <person name="Cannon C."/>
            <person name="Castanera R."/>
            <person name="Culley D."/>
            <person name="Daum C."/>
            <person name="Ezra D."/>
            <person name="Gonzalez J."/>
            <person name="Henrissat B."/>
            <person name="Kuo A."/>
            <person name="Liang C."/>
            <person name="Lipzen A."/>
            <person name="Lutzoni F."/>
            <person name="Magnuson J."/>
            <person name="Mondo S."/>
            <person name="Nolan M."/>
            <person name="Ohm R."/>
            <person name="Pangilinan J."/>
            <person name="Park H.-J."/>
            <person name="Ramirez L."/>
            <person name="Alfaro M."/>
            <person name="Sun H."/>
            <person name="Tritt A."/>
            <person name="Yoshinaga Y."/>
            <person name="Zwiers L.-H."/>
            <person name="Turgeon B."/>
            <person name="Goodwin S."/>
            <person name="Spatafora J."/>
            <person name="Crous P."/>
            <person name="Grigoriev I."/>
        </authorList>
    </citation>
    <scope>NUCLEOTIDE SEQUENCE</scope>
    <source>
        <strain evidence="3">CBS 122368</strain>
    </source>
</reference>
<evidence type="ECO:0000313" key="3">
    <source>
        <dbReference type="EMBL" id="KAF2247319.1"/>
    </source>
</evidence>
<sequence>MGTTLLTGANGSLAIPAVSYLLSNYPSCTAVLAVRDTTDHDTNTARLRKTIAGLPHGSVSIRQLDLASLSSVQTFATEVHEEVVEGKLPPLVAIICNAYTWCINGGTQYSKDGFERSMAVNHIGHLALTLRLLGDMDKSGRIVFLSSDSHEPGRAGFEKYPPILPEDLNTLVHPAPDKKGEEVGRGFQRYGLSKLAIVMSMYELQRNLKKSEHFKDIAVIAMDPGGMLDSRTFGGADVPALWKTIITVMNWLQPLLKLMKPTLRRTSDAAKDLIDLSMHAQFAGQEGHFEMRRKVASSPASRDETMQAALWNKSLEWSGITQSDTALPLNDA</sequence>
<dbReference type="GO" id="GO:0005811">
    <property type="term" value="C:lipid droplet"/>
    <property type="evidence" value="ECO:0007669"/>
    <property type="project" value="TreeGrafter"/>
</dbReference>
<dbReference type="EC" id="1.1.1.270" evidence="2"/>
<dbReference type="Gene3D" id="3.40.50.720">
    <property type="entry name" value="NAD(P)-binding Rossmann-like Domain"/>
    <property type="match status" value="1"/>
</dbReference>
<dbReference type="InterPro" id="IPR051593">
    <property type="entry name" value="Ergosterol_Biosynth_ERG27"/>
</dbReference>
<dbReference type="Proteomes" id="UP000800094">
    <property type="component" value="Unassembled WGS sequence"/>
</dbReference>
<dbReference type="AlphaFoldDB" id="A0A6A6IAP2"/>
<dbReference type="GeneID" id="54578339"/>
<protein>
    <recommendedName>
        <fullName evidence="2">3beta-hydroxysteroid 3-dehydrogenase</fullName>
        <ecNumber evidence="2">1.1.1.270</ecNumber>
    </recommendedName>
</protein>
<dbReference type="OrthoDB" id="191139at2759"/>
<proteinExistence type="predicted"/>
<dbReference type="InterPro" id="IPR002347">
    <property type="entry name" value="SDR_fam"/>
</dbReference>
<evidence type="ECO:0000256" key="2">
    <source>
        <dbReference type="ARBA" id="ARBA00023621"/>
    </source>
</evidence>
<gene>
    <name evidence="3" type="ORF">BU26DRAFT_459504</name>
</gene>
<dbReference type="InterPro" id="IPR036291">
    <property type="entry name" value="NAD(P)-bd_dom_sf"/>
</dbReference>
<dbReference type="SUPFAM" id="SSF51735">
    <property type="entry name" value="NAD(P)-binding Rossmann-fold domains"/>
    <property type="match status" value="1"/>
</dbReference>
<accession>A0A6A6IAP2</accession>
<keyword evidence="4" id="KW-1185">Reference proteome</keyword>
<organism evidence="3 4">
    <name type="scientific">Trematosphaeria pertusa</name>
    <dbReference type="NCBI Taxonomy" id="390896"/>
    <lineage>
        <taxon>Eukaryota</taxon>
        <taxon>Fungi</taxon>
        <taxon>Dikarya</taxon>
        <taxon>Ascomycota</taxon>
        <taxon>Pezizomycotina</taxon>
        <taxon>Dothideomycetes</taxon>
        <taxon>Pleosporomycetidae</taxon>
        <taxon>Pleosporales</taxon>
        <taxon>Massarineae</taxon>
        <taxon>Trematosphaeriaceae</taxon>
        <taxon>Trematosphaeria</taxon>
    </lineage>
</organism>
<name>A0A6A6IAP2_9PLEO</name>
<dbReference type="GO" id="GO:0005741">
    <property type="term" value="C:mitochondrial outer membrane"/>
    <property type="evidence" value="ECO:0007669"/>
    <property type="project" value="TreeGrafter"/>
</dbReference>